<organism evidence="2 3">
    <name type="scientific">Taxus chinensis</name>
    <name type="common">Chinese yew</name>
    <name type="synonym">Taxus wallichiana var. chinensis</name>
    <dbReference type="NCBI Taxonomy" id="29808"/>
    <lineage>
        <taxon>Eukaryota</taxon>
        <taxon>Viridiplantae</taxon>
        <taxon>Streptophyta</taxon>
        <taxon>Embryophyta</taxon>
        <taxon>Tracheophyta</taxon>
        <taxon>Spermatophyta</taxon>
        <taxon>Pinopsida</taxon>
        <taxon>Pinidae</taxon>
        <taxon>Conifers II</taxon>
        <taxon>Cupressales</taxon>
        <taxon>Taxaceae</taxon>
        <taxon>Taxus</taxon>
    </lineage>
</organism>
<feature type="region of interest" description="Disordered" evidence="1">
    <location>
        <begin position="1"/>
        <end position="101"/>
    </location>
</feature>
<dbReference type="AlphaFoldDB" id="A0AA38F529"/>
<sequence>SSTMEGRNPNHSDGKGNGQKSGLHGGEGNQGNNESGKRKEDSTTANVACLKGNKLELNKIPTGGNSSGSGFKAAAQAGGGKISHDRGATPSPSSFKEALGSIGGNRASKQAFLVDLAKEDFDLEIKTRL</sequence>
<gene>
    <name evidence="2" type="ORF">KI387_032609</name>
</gene>
<protein>
    <submittedName>
        <fullName evidence="2">Uncharacterized protein</fullName>
    </submittedName>
</protein>
<reference evidence="2 3" key="1">
    <citation type="journal article" date="2021" name="Nat. Plants">
        <title>The Taxus genome provides insights into paclitaxel biosynthesis.</title>
        <authorList>
            <person name="Xiong X."/>
            <person name="Gou J."/>
            <person name="Liao Q."/>
            <person name="Li Y."/>
            <person name="Zhou Q."/>
            <person name="Bi G."/>
            <person name="Li C."/>
            <person name="Du R."/>
            <person name="Wang X."/>
            <person name="Sun T."/>
            <person name="Guo L."/>
            <person name="Liang H."/>
            <person name="Lu P."/>
            <person name="Wu Y."/>
            <person name="Zhang Z."/>
            <person name="Ro D.K."/>
            <person name="Shang Y."/>
            <person name="Huang S."/>
            <person name="Yan J."/>
        </authorList>
    </citation>
    <scope>NUCLEOTIDE SEQUENCE [LARGE SCALE GENOMIC DNA]</scope>
    <source>
        <strain evidence="2">Ta-2019</strain>
    </source>
</reference>
<evidence type="ECO:0000256" key="1">
    <source>
        <dbReference type="SAM" id="MobiDB-lite"/>
    </source>
</evidence>
<evidence type="ECO:0000313" key="3">
    <source>
        <dbReference type="Proteomes" id="UP000824469"/>
    </source>
</evidence>
<comment type="caution">
    <text evidence="2">The sequence shown here is derived from an EMBL/GenBank/DDBJ whole genome shotgun (WGS) entry which is preliminary data.</text>
</comment>
<dbReference type="Proteomes" id="UP000824469">
    <property type="component" value="Unassembled WGS sequence"/>
</dbReference>
<proteinExistence type="predicted"/>
<accession>A0AA38F529</accession>
<evidence type="ECO:0000313" key="2">
    <source>
        <dbReference type="EMBL" id="KAH9288492.1"/>
    </source>
</evidence>
<dbReference type="EMBL" id="JAHRHJ020003813">
    <property type="protein sequence ID" value="KAH9288492.1"/>
    <property type="molecule type" value="Genomic_DNA"/>
</dbReference>
<keyword evidence="3" id="KW-1185">Reference proteome</keyword>
<name>A0AA38F529_TAXCH</name>
<feature type="non-terminal residue" evidence="2">
    <location>
        <position position="1"/>
    </location>
</feature>
<feature type="compositionally biased region" description="Gly residues" evidence="1">
    <location>
        <begin position="15"/>
        <end position="29"/>
    </location>
</feature>